<gene>
    <name evidence="1" type="ORF">CAUJ_LOCUS8027</name>
</gene>
<evidence type="ECO:0000313" key="1">
    <source>
        <dbReference type="EMBL" id="CAD6192108.1"/>
    </source>
</evidence>
<name>A0A8S1HCV5_9PELO</name>
<reference evidence="1" key="1">
    <citation type="submission" date="2020-10" db="EMBL/GenBank/DDBJ databases">
        <authorList>
            <person name="Kikuchi T."/>
        </authorList>
    </citation>
    <scope>NUCLEOTIDE SEQUENCE</scope>
    <source>
        <strain evidence="1">NKZ352</strain>
    </source>
</reference>
<dbReference type="OrthoDB" id="25896at2759"/>
<sequence length="190" mass="20930">MSQLTDVSVVTCSVVAYPATDAQNLLLKFASFSGLTYSSQVGELATAFNGQKCVFLEENVRLESRENDHRVDVFMVCVSVVTSDLKSLQDTLQKTIDGKIHGAPFIICGTHIEERLGEQKTLSLSDAELFASQIGALRYVECSAKTGEGVDDAFEDCFQVGKLHALRTLRRQRTKQRLETDVAKTSCITQ</sequence>
<dbReference type="SUPFAM" id="SSF52540">
    <property type="entry name" value="P-loop containing nucleoside triphosphate hydrolases"/>
    <property type="match status" value="1"/>
</dbReference>
<dbReference type="GO" id="GO:0005525">
    <property type="term" value="F:GTP binding"/>
    <property type="evidence" value="ECO:0007669"/>
    <property type="project" value="InterPro"/>
</dbReference>
<dbReference type="GO" id="GO:0003924">
    <property type="term" value="F:GTPase activity"/>
    <property type="evidence" value="ECO:0007669"/>
    <property type="project" value="InterPro"/>
</dbReference>
<dbReference type="EMBL" id="CAJGYM010000025">
    <property type="protein sequence ID" value="CAD6192108.1"/>
    <property type="molecule type" value="Genomic_DNA"/>
</dbReference>
<dbReference type="InterPro" id="IPR001806">
    <property type="entry name" value="Small_GTPase"/>
</dbReference>
<keyword evidence="2" id="KW-1185">Reference proteome</keyword>
<organism evidence="1 2">
    <name type="scientific">Caenorhabditis auriculariae</name>
    <dbReference type="NCBI Taxonomy" id="2777116"/>
    <lineage>
        <taxon>Eukaryota</taxon>
        <taxon>Metazoa</taxon>
        <taxon>Ecdysozoa</taxon>
        <taxon>Nematoda</taxon>
        <taxon>Chromadorea</taxon>
        <taxon>Rhabditida</taxon>
        <taxon>Rhabditina</taxon>
        <taxon>Rhabditomorpha</taxon>
        <taxon>Rhabditoidea</taxon>
        <taxon>Rhabditidae</taxon>
        <taxon>Peloderinae</taxon>
        <taxon>Caenorhabditis</taxon>
    </lineage>
</organism>
<dbReference type="Gene3D" id="3.40.50.300">
    <property type="entry name" value="P-loop containing nucleotide triphosphate hydrolases"/>
    <property type="match status" value="1"/>
</dbReference>
<dbReference type="Pfam" id="PF00071">
    <property type="entry name" value="Ras"/>
    <property type="match status" value="1"/>
</dbReference>
<dbReference type="InterPro" id="IPR027417">
    <property type="entry name" value="P-loop_NTPase"/>
</dbReference>
<dbReference type="Proteomes" id="UP000835052">
    <property type="component" value="Unassembled WGS sequence"/>
</dbReference>
<evidence type="ECO:0000313" key="2">
    <source>
        <dbReference type="Proteomes" id="UP000835052"/>
    </source>
</evidence>
<accession>A0A8S1HCV5</accession>
<proteinExistence type="predicted"/>
<comment type="caution">
    <text evidence="1">The sequence shown here is derived from an EMBL/GenBank/DDBJ whole genome shotgun (WGS) entry which is preliminary data.</text>
</comment>
<dbReference type="AlphaFoldDB" id="A0A8S1HCV5"/>
<protein>
    <submittedName>
        <fullName evidence="1">Uncharacterized protein</fullName>
    </submittedName>
</protein>